<sequence>MQDLLPIDWKRWANWHIPAERFEHRREPYLRYFRYENRSRDKLSGIAMITRDLPKYVTKARPGGLMTSTRQRLWDVFDWLDLQYSAGANLALFIEVWPYALEWAEEYGQFHKTFHSSPEAEGRVTPHAALRTEDYWTVALRMTCLGLLTGNAAQMPRVMSFLDYGNEDMGVRDGLLERLVAPFVPGRGTPPDEAARHLPYRKLFKVFDAAPDKRPVLMAKYLDDWYHASRREPYVNQHGEGDIAFYGYWSWEAAAVTWLLDIDDSSYRDMAFYPRDLVDFARSRPNIAQPPPHYAGTPCQQAGYWITSAKRGERRYFAQGEIFPAIPSETTVGQTQWDWDPNQQPVETAPASDPARVADSGELAPRAATQATSL</sequence>
<dbReference type="Proteomes" id="UP001216674">
    <property type="component" value="Unassembled WGS sequence"/>
</dbReference>
<evidence type="ECO:0000259" key="2">
    <source>
        <dbReference type="Pfam" id="PF08929"/>
    </source>
</evidence>
<evidence type="ECO:0000313" key="3">
    <source>
        <dbReference type="EMBL" id="MDF3837936.1"/>
    </source>
</evidence>
<dbReference type="Pfam" id="PF08929">
    <property type="entry name" value="PoNi_C"/>
    <property type="match status" value="1"/>
</dbReference>
<comment type="caution">
    <text evidence="3">The sequence shown here is derived from an EMBL/GenBank/DDBJ whole genome shotgun (WGS) entry which is preliminary data.</text>
</comment>
<evidence type="ECO:0000313" key="4">
    <source>
        <dbReference type="Proteomes" id="UP001216674"/>
    </source>
</evidence>
<accession>A0ABT6AZ80</accession>
<dbReference type="InterPro" id="IPR015025">
    <property type="entry name" value="PoNi_C"/>
</dbReference>
<dbReference type="EMBL" id="JARJLM010000549">
    <property type="protein sequence ID" value="MDF3837936.1"/>
    <property type="molecule type" value="Genomic_DNA"/>
</dbReference>
<evidence type="ECO:0000256" key="1">
    <source>
        <dbReference type="SAM" id="MobiDB-lite"/>
    </source>
</evidence>
<feature type="domain" description="PoNi C-terminal" evidence="2">
    <location>
        <begin position="173"/>
        <end position="277"/>
    </location>
</feature>
<dbReference type="Gene3D" id="1.10.3920.10">
    <property type="entry name" value="PA2201 C-terminal domain-like"/>
    <property type="match status" value="1"/>
</dbReference>
<dbReference type="SUPFAM" id="SSF140731">
    <property type="entry name" value="PA2201 C-terminal domain-like"/>
    <property type="match status" value="1"/>
</dbReference>
<proteinExistence type="predicted"/>
<keyword evidence="4" id="KW-1185">Reference proteome</keyword>
<gene>
    <name evidence="3" type="ORF">P3W85_34135</name>
</gene>
<organism evidence="3 4">
    <name type="scientific">Cupriavidus basilensis</name>
    <dbReference type="NCBI Taxonomy" id="68895"/>
    <lineage>
        <taxon>Bacteria</taxon>
        <taxon>Pseudomonadati</taxon>
        <taxon>Pseudomonadota</taxon>
        <taxon>Betaproteobacteria</taxon>
        <taxon>Burkholderiales</taxon>
        <taxon>Burkholderiaceae</taxon>
        <taxon>Cupriavidus</taxon>
    </lineage>
</organism>
<feature type="compositionally biased region" description="Polar residues" evidence="1">
    <location>
        <begin position="335"/>
        <end position="346"/>
    </location>
</feature>
<reference evidence="3 4" key="1">
    <citation type="submission" date="2023-03" db="EMBL/GenBank/DDBJ databases">
        <title>Draft assemblies of triclosan tolerant bacteria isolated from returned activated sludge.</title>
        <authorList>
            <person name="Van Hamelsveld S."/>
        </authorList>
    </citation>
    <scope>NUCLEOTIDE SEQUENCE [LARGE SCALE GENOMIC DNA]</scope>
    <source>
        <strain evidence="3 4">GW210010_S58</strain>
    </source>
</reference>
<dbReference type="InterPro" id="IPR028983">
    <property type="entry name" value="PA2201-like_C"/>
</dbReference>
<dbReference type="RefSeq" id="WP_276268016.1">
    <property type="nucleotide sequence ID" value="NZ_JARJLM010000549.1"/>
</dbReference>
<feature type="region of interest" description="Disordered" evidence="1">
    <location>
        <begin position="335"/>
        <end position="374"/>
    </location>
</feature>
<name>A0ABT6AZ80_9BURK</name>
<protein>
    <submittedName>
        <fullName evidence="3">DUF1911 domain-containing protein</fullName>
    </submittedName>
</protein>